<organism evidence="1 2">
    <name type="scientific">Crassostrea virginica</name>
    <name type="common">Eastern oyster</name>
    <dbReference type="NCBI Taxonomy" id="6565"/>
    <lineage>
        <taxon>Eukaryota</taxon>
        <taxon>Metazoa</taxon>
        <taxon>Spiralia</taxon>
        <taxon>Lophotrochozoa</taxon>
        <taxon>Mollusca</taxon>
        <taxon>Bivalvia</taxon>
        <taxon>Autobranchia</taxon>
        <taxon>Pteriomorphia</taxon>
        <taxon>Ostreida</taxon>
        <taxon>Ostreoidea</taxon>
        <taxon>Ostreidae</taxon>
        <taxon>Crassostrea</taxon>
    </lineage>
</organism>
<evidence type="ECO:0000313" key="2">
    <source>
        <dbReference type="RefSeq" id="XP_022318529.1"/>
    </source>
</evidence>
<dbReference type="OrthoDB" id="6153796at2759"/>
<dbReference type="GeneID" id="111121516"/>
<proteinExistence type="predicted"/>
<dbReference type="RefSeq" id="XP_022318529.1">
    <property type="nucleotide sequence ID" value="XM_022462821.1"/>
</dbReference>
<reference evidence="2" key="1">
    <citation type="submission" date="2025-08" db="UniProtKB">
        <authorList>
            <consortium name="RefSeq"/>
        </authorList>
    </citation>
    <scope>IDENTIFICATION</scope>
    <source>
        <tissue evidence="2">Whole sample</tissue>
    </source>
</reference>
<name>A0A8B8CTJ1_CRAVI</name>
<gene>
    <name evidence="2" type="primary">LOC111121516</name>
</gene>
<evidence type="ECO:0000313" key="1">
    <source>
        <dbReference type="Proteomes" id="UP000694844"/>
    </source>
</evidence>
<dbReference type="Proteomes" id="UP000694844">
    <property type="component" value="Chromosome 2"/>
</dbReference>
<accession>A0A8B8CTJ1</accession>
<protein>
    <submittedName>
        <fullName evidence="2">Uncharacterized protein LOC111121516</fullName>
    </submittedName>
</protein>
<dbReference type="AlphaFoldDB" id="A0A8B8CTJ1"/>
<dbReference type="KEGG" id="cvn:111121516"/>
<keyword evidence="1" id="KW-1185">Reference proteome</keyword>
<sequence length="387" mass="44073">MDEKVVFLLHANDGSQIADVVKKSLEKVQLNISVIMANIMDVHNPPAAFTAILFLTPNALSVLKSSCLPDLKWLSQGSKMSALFFHKTINFTAEDVQEALLQTLPSYREWRVYPLAKKVPNLIAQILELIETDDEEADLELSLVSDCTFHPEHEWMENQKVFISFDTECTEEDRVTVEVDKILIEAVRVNPYTFCFICKELGACGHQNVKVFVNEDVTLSTQVFIKNRDHILHDEISKLDSPLHYLQSILKKIKYNEGALALPTTDAKILEGTKTLLKRLNKIPDDERSIIRHIAIPEDEDRHIVNKEYKCDAVLRRPNSQAVRSRRTIRGLSGKDSGISSGYTEHQSKRISRVLQNIDFEDIPTITVNPQLKNLLEGDFFDSLDFN</sequence>